<gene>
    <name evidence="2" type="ORF">ASJ30_01445</name>
</gene>
<dbReference type="PANTHER" id="PTHR37298">
    <property type="entry name" value="UPF0111 PROTEIN YKAA"/>
    <property type="match status" value="1"/>
</dbReference>
<dbReference type="Gene3D" id="1.20.58.220">
    <property type="entry name" value="Phosphate transport system protein phou homolog 2, domain 2"/>
    <property type="match status" value="1"/>
</dbReference>
<dbReference type="PANTHER" id="PTHR37298:SF1">
    <property type="entry name" value="UPF0111 PROTEIN YKAA"/>
    <property type="match status" value="1"/>
</dbReference>
<name>A0A1L3MDC7_9MICO</name>
<sequence length="209" mass="23260">MAFFRPASARDDAFFELLADSARHAVTAAELLTQLIAAPPADRAEMLPRLKNIEHEADEATHAIIHKVNSSFVTPFDHVDILELAAALDDCTDILESVGQHIVLYRMEGLMPDVTRQMDVIVRMAELTADAMPRLAGMKSLPEYWVEINRLENEGDVIYRTLLGDLFDGAVTDPIEVIKHKDIIERLEQGADAFEGVAHRVESIAIKES</sequence>
<dbReference type="AlphaFoldDB" id="A0A1L3MDC7"/>
<proteinExistence type="inferred from homology"/>
<dbReference type="InterPro" id="IPR018445">
    <property type="entry name" value="Put_Phosphate_transp_reg"/>
</dbReference>
<keyword evidence="3" id="KW-1185">Reference proteome</keyword>
<dbReference type="Proteomes" id="UP000182938">
    <property type="component" value="Chromosome"/>
</dbReference>
<dbReference type="EMBL" id="CP013290">
    <property type="protein sequence ID" value="APH00357.1"/>
    <property type="molecule type" value="Genomic_DNA"/>
</dbReference>
<dbReference type="KEGG" id="jte:ASJ30_01445"/>
<protein>
    <submittedName>
        <fullName evidence="2">Phosphate transport regulator</fullName>
    </submittedName>
</protein>
<evidence type="ECO:0000256" key="1">
    <source>
        <dbReference type="ARBA" id="ARBA00008591"/>
    </source>
</evidence>
<reference evidence="2 3" key="1">
    <citation type="submission" date="2015-11" db="EMBL/GenBank/DDBJ databases">
        <authorList>
            <person name="Zhang Y."/>
            <person name="Guo Z."/>
        </authorList>
    </citation>
    <scope>NUCLEOTIDE SEQUENCE [LARGE SCALE GENOMIC DNA]</scope>
    <source>
        <strain evidence="2 3">YFY001</strain>
    </source>
</reference>
<comment type="similarity">
    <text evidence="1">Belongs to the UPF0111 family.</text>
</comment>
<dbReference type="RefSeq" id="WP_072623530.1">
    <property type="nucleotide sequence ID" value="NZ_CP013290.1"/>
</dbReference>
<dbReference type="InterPro" id="IPR038078">
    <property type="entry name" value="PhoU-like_sf"/>
</dbReference>
<dbReference type="Pfam" id="PF01865">
    <property type="entry name" value="PhoU_div"/>
    <property type="match status" value="1"/>
</dbReference>
<accession>A0A1L3MDC7</accession>
<dbReference type="InterPro" id="IPR052912">
    <property type="entry name" value="UPF0111_domain"/>
</dbReference>
<evidence type="ECO:0000313" key="2">
    <source>
        <dbReference type="EMBL" id="APH00357.1"/>
    </source>
</evidence>
<evidence type="ECO:0000313" key="3">
    <source>
        <dbReference type="Proteomes" id="UP000182938"/>
    </source>
</evidence>
<organism evidence="2 3">
    <name type="scientific">Janibacter indicus</name>
    <dbReference type="NCBI Taxonomy" id="857417"/>
    <lineage>
        <taxon>Bacteria</taxon>
        <taxon>Bacillati</taxon>
        <taxon>Actinomycetota</taxon>
        <taxon>Actinomycetes</taxon>
        <taxon>Micrococcales</taxon>
        <taxon>Intrasporangiaceae</taxon>
        <taxon>Janibacter</taxon>
    </lineage>
</organism>